<keyword evidence="3 14" id="KW-0813">Transport</keyword>
<feature type="domain" description="AAA+ ATPase" evidence="15">
    <location>
        <begin position="143"/>
        <end position="336"/>
    </location>
</feature>
<evidence type="ECO:0000256" key="5">
    <source>
        <dbReference type="ARBA" id="ARBA00022781"/>
    </source>
</evidence>
<comment type="similarity">
    <text evidence="2 14">Belongs to the ATPase alpha/beta chains family.</text>
</comment>
<dbReference type="InterPro" id="IPR036121">
    <property type="entry name" value="ATPase_F1/V1/A1_a/bsu_N_sf"/>
</dbReference>
<evidence type="ECO:0000256" key="7">
    <source>
        <dbReference type="ARBA" id="ARBA00022967"/>
    </source>
</evidence>
<dbReference type="STRING" id="996342.SAMN05443551_2206"/>
<evidence type="ECO:0000313" key="17">
    <source>
        <dbReference type="Proteomes" id="UP000184221"/>
    </source>
</evidence>
<name>A0A1M5TF57_9RHOB</name>
<dbReference type="InterPro" id="IPR055190">
    <property type="entry name" value="ATP-synt_VA_C"/>
</dbReference>
<gene>
    <name evidence="14" type="primary">atpD</name>
    <name evidence="16" type="ORF">SAMN05443551_2206</name>
</gene>
<dbReference type="Pfam" id="PF00006">
    <property type="entry name" value="ATP-synt_ab"/>
    <property type="match status" value="1"/>
</dbReference>
<evidence type="ECO:0000256" key="9">
    <source>
        <dbReference type="ARBA" id="ARBA00023136"/>
    </source>
</evidence>
<dbReference type="SUPFAM" id="SSF50615">
    <property type="entry name" value="N-terminal domain of alpha and beta subunits of F1 ATP synthase"/>
    <property type="match status" value="1"/>
</dbReference>
<evidence type="ECO:0000256" key="1">
    <source>
        <dbReference type="ARBA" id="ARBA00004370"/>
    </source>
</evidence>
<dbReference type="EC" id="7.1.2.2" evidence="14"/>
<comment type="function">
    <text evidence="14">Produces ATP from ADP in the presence of a proton gradient across the membrane. The catalytic sites are hosted primarily by the beta subunits.</text>
</comment>
<dbReference type="Gene3D" id="1.10.1140.10">
    <property type="entry name" value="Bovine Mitochondrial F1-atpase, Atp Synthase Beta Chain, Chain D, domain 3"/>
    <property type="match status" value="1"/>
</dbReference>
<dbReference type="InterPro" id="IPR020003">
    <property type="entry name" value="ATPase_a/bsu_AS"/>
</dbReference>
<dbReference type="Gene3D" id="2.40.10.170">
    <property type="match status" value="1"/>
</dbReference>
<dbReference type="GO" id="GO:0005886">
    <property type="term" value="C:plasma membrane"/>
    <property type="evidence" value="ECO:0007669"/>
    <property type="project" value="UniProtKB-SubCell"/>
</dbReference>
<evidence type="ECO:0000256" key="6">
    <source>
        <dbReference type="ARBA" id="ARBA00022840"/>
    </source>
</evidence>
<keyword evidence="14" id="KW-1003">Cell membrane</keyword>
<evidence type="ECO:0000256" key="2">
    <source>
        <dbReference type="ARBA" id="ARBA00008936"/>
    </source>
</evidence>
<evidence type="ECO:0000256" key="4">
    <source>
        <dbReference type="ARBA" id="ARBA00022741"/>
    </source>
</evidence>
<keyword evidence="8 14" id="KW-0406">Ion transport</keyword>
<keyword evidence="11 14" id="KW-0066">ATP synthesis</keyword>
<evidence type="ECO:0000256" key="13">
    <source>
        <dbReference type="ARBA" id="ARBA00059242"/>
    </source>
</evidence>
<organism evidence="16 17">
    <name type="scientific">Marivita hallyeonensis</name>
    <dbReference type="NCBI Taxonomy" id="996342"/>
    <lineage>
        <taxon>Bacteria</taxon>
        <taxon>Pseudomonadati</taxon>
        <taxon>Pseudomonadota</taxon>
        <taxon>Alphaproteobacteria</taxon>
        <taxon>Rhodobacterales</taxon>
        <taxon>Roseobacteraceae</taxon>
        <taxon>Marivita</taxon>
    </lineage>
</organism>
<dbReference type="RefSeq" id="WP_072777585.1">
    <property type="nucleotide sequence ID" value="NZ_FQXC01000003.1"/>
</dbReference>
<dbReference type="InterPro" id="IPR024034">
    <property type="entry name" value="ATPase_F1/V1_b/a_C"/>
</dbReference>
<keyword evidence="5 14" id="KW-0375">Hydrogen ion transport</keyword>
<dbReference type="CDD" id="cd18115">
    <property type="entry name" value="ATP-synt_F1_beta_N"/>
    <property type="match status" value="1"/>
</dbReference>
<dbReference type="FunFam" id="3.40.50.300:FF:000026">
    <property type="entry name" value="ATP synthase subunit beta"/>
    <property type="match status" value="1"/>
</dbReference>
<comment type="function">
    <text evidence="13">Produces ATP from ADP in the presence of a sodium ion gradient across the membrane. The beta chain is the catalytic subunit.</text>
</comment>
<reference evidence="16 17" key="1">
    <citation type="submission" date="2016-11" db="EMBL/GenBank/DDBJ databases">
        <authorList>
            <person name="Jaros S."/>
            <person name="Januszkiewicz K."/>
            <person name="Wedrychowicz H."/>
        </authorList>
    </citation>
    <scope>NUCLEOTIDE SEQUENCE [LARGE SCALE GENOMIC DNA]</scope>
    <source>
        <strain evidence="16 17">DSM 29431</strain>
    </source>
</reference>
<comment type="catalytic activity">
    <reaction evidence="14">
        <text>ATP + H2O + 4 H(+)(in) = ADP + phosphate + 5 H(+)(out)</text>
        <dbReference type="Rhea" id="RHEA:57720"/>
        <dbReference type="ChEBI" id="CHEBI:15377"/>
        <dbReference type="ChEBI" id="CHEBI:15378"/>
        <dbReference type="ChEBI" id="CHEBI:30616"/>
        <dbReference type="ChEBI" id="CHEBI:43474"/>
        <dbReference type="ChEBI" id="CHEBI:456216"/>
        <dbReference type="EC" id="7.1.2.2"/>
    </reaction>
</comment>
<protein>
    <recommendedName>
        <fullName evidence="14">ATP synthase subunit beta</fullName>
        <ecNumber evidence="14">7.1.2.2</ecNumber>
    </recommendedName>
    <alternativeName>
        <fullName evidence="14">ATP synthase F1 sector subunit beta</fullName>
    </alternativeName>
    <alternativeName>
        <fullName evidence="14">F-ATPase subunit beta</fullName>
    </alternativeName>
</protein>
<evidence type="ECO:0000256" key="12">
    <source>
        <dbReference type="ARBA" id="ARBA00052325"/>
    </source>
</evidence>
<dbReference type="InterPro" id="IPR005722">
    <property type="entry name" value="ATP_synth_F1_bsu"/>
</dbReference>
<feature type="binding site" evidence="14">
    <location>
        <begin position="151"/>
        <end position="158"/>
    </location>
    <ligand>
        <name>ATP</name>
        <dbReference type="ChEBI" id="CHEBI:30616"/>
    </ligand>
</feature>
<dbReference type="FunFam" id="2.40.10.170:FF:000005">
    <property type="entry name" value="ATP synthase subunit beta"/>
    <property type="match status" value="1"/>
</dbReference>
<dbReference type="CDD" id="cd18110">
    <property type="entry name" value="ATP-synt_F1_beta_C"/>
    <property type="match status" value="1"/>
</dbReference>
<evidence type="ECO:0000256" key="14">
    <source>
        <dbReference type="HAMAP-Rule" id="MF_01347"/>
    </source>
</evidence>
<dbReference type="GO" id="GO:0046962">
    <property type="term" value="F:sodium-transporting ATPase activity, rotational mechanism"/>
    <property type="evidence" value="ECO:0007669"/>
    <property type="project" value="UniProtKB-EC"/>
</dbReference>
<keyword evidence="6 14" id="KW-0067">ATP-binding</keyword>
<dbReference type="OrthoDB" id="9801639at2"/>
<evidence type="ECO:0000256" key="3">
    <source>
        <dbReference type="ARBA" id="ARBA00022448"/>
    </source>
</evidence>
<dbReference type="SUPFAM" id="SSF52540">
    <property type="entry name" value="P-loop containing nucleoside triphosphate hydrolases"/>
    <property type="match status" value="1"/>
</dbReference>
<dbReference type="FunFam" id="1.10.1140.10:FF:000001">
    <property type="entry name" value="ATP synthase subunit beta"/>
    <property type="match status" value="1"/>
</dbReference>
<dbReference type="SMART" id="SM00382">
    <property type="entry name" value="AAA"/>
    <property type="match status" value="1"/>
</dbReference>
<dbReference type="InterPro" id="IPR000194">
    <property type="entry name" value="ATPase_F1/V1/A1_a/bsu_nucl-bd"/>
</dbReference>
<dbReference type="PIRSF" id="PIRSF039072">
    <property type="entry name" value="ATPase_subunit_beta"/>
    <property type="match status" value="1"/>
</dbReference>
<dbReference type="PANTHER" id="PTHR15184:SF71">
    <property type="entry name" value="ATP SYNTHASE SUBUNIT BETA, MITOCHONDRIAL"/>
    <property type="match status" value="1"/>
</dbReference>
<dbReference type="Gene3D" id="3.40.50.300">
    <property type="entry name" value="P-loop containing nucleotide triphosphate hydrolases"/>
    <property type="match status" value="1"/>
</dbReference>
<comment type="catalytic activity">
    <reaction evidence="12">
        <text>4 Na(+)(in) + ATP + H2O = 4 Na(+)(out) + ADP + phosphate + H(+)</text>
        <dbReference type="Rhea" id="RHEA:58156"/>
        <dbReference type="ChEBI" id="CHEBI:15377"/>
        <dbReference type="ChEBI" id="CHEBI:15378"/>
        <dbReference type="ChEBI" id="CHEBI:29101"/>
        <dbReference type="ChEBI" id="CHEBI:30616"/>
        <dbReference type="ChEBI" id="CHEBI:43474"/>
        <dbReference type="ChEBI" id="CHEBI:456216"/>
        <dbReference type="EC" id="7.2.2.1"/>
    </reaction>
</comment>
<dbReference type="PANTHER" id="PTHR15184">
    <property type="entry name" value="ATP SYNTHASE"/>
    <property type="match status" value="1"/>
</dbReference>
<proteinExistence type="inferred from homology"/>
<dbReference type="HAMAP" id="MF_01347">
    <property type="entry name" value="ATP_synth_beta_bact"/>
    <property type="match status" value="1"/>
</dbReference>
<keyword evidence="7 14" id="KW-1278">Translocase</keyword>
<dbReference type="PROSITE" id="PS00152">
    <property type="entry name" value="ATPASE_ALPHA_BETA"/>
    <property type="match status" value="1"/>
</dbReference>
<dbReference type="InterPro" id="IPR027417">
    <property type="entry name" value="P-loop_NTPase"/>
</dbReference>
<dbReference type="NCBIfam" id="TIGR01039">
    <property type="entry name" value="atpD"/>
    <property type="match status" value="1"/>
</dbReference>
<dbReference type="GO" id="GO:0046933">
    <property type="term" value="F:proton-transporting ATP synthase activity, rotational mechanism"/>
    <property type="evidence" value="ECO:0007669"/>
    <property type="project" value="UniProtKB-UniRule"/>
</dbReference>
<sequence>MANAKGKITQVIGAVVDVQFDDHLPAILNALTTDNNGKKLVLEVAQHLGENTVRTIAMDATEGLVRGQEVVDQDGPISVPVGTATLGRILNVVGEPVDEGGPVEADETRPIHAAAPEFAEQSTESEILVTGIKVIDLLAPYSKGGKIGLFGGAGVGKTVLIMELINNIAKVHSGYSVFAGVGERTREGNDLYHEMIESNVIKPDNLAESQVALVYGQMNEPPGARARVALTGLTLAEQFRDASGTDVLFFVDNIFRFTQAGSEVSALLGRIPSAVGYQPTLATDMGQMQERITSTKAGSITSIQAVYVPADDLTDPAPATTFAHLDATTVLSRAISELGIYPAVDPLDSNSRLMDPQIVGEEHYQVARDVQGILQRYKSLQDIIAILGMDELSEEDKMTVARARKIQRFLSQPFDVAKVFTGSDGVQVPLEDTISSFKAVVAGEYDHLPEAAFYMVGGIDEVKAKAEKMAAEAA</sequence>
<dbReference type="GO" id="GO:0005524">
    <property type="term" value="F:ATP binding"/>
    <property type="evidence" value="ECO:0007669"/>
    <property type="project" value="UniProtKB-UniRule"/>
</dbReference>
<dbReference type="InterPro" id="IPR050053">
    <property type="entry name" value="ATPase_alpha/beta_chains"/>
</dbReference>
<keyword evidence="4 14" id="KW-0547">Nucleotide-binding</keyword>
<evidence type="ECO:0000256" key="8">
    <source>
        <dbReference type="ARBA" id="ARBA00023065"/>
    </source>
</evidence>
<dbReference type="Pfam" id="PF02874">
    <property type="entry name" value="ATP-synt_ab_N"/>
    <property type="match status" value="1"/>
</dbReference>
<dbReference type="GO" id="GO:0045259">
    <property type="term" value="C:proton-transporting ATP synthase complex"/>
    <property type="evidence" value="ECO:0007669"/>
    <property type="project" value="UniProtKB-KW"/>
</dbReference>
<evidence type="ECO:0000313" key="16">
    <source>
        <dbReference type="EMBL" id="SHH49318.1"/>
    </source>
</evidence>
<dbReference type="EMBL" id="FQXC01000003">
    <property type="protein sequence ID" value="SHH49318.1"/>
    <property type="molecule type" value="Genomic_DNA"/>
</dbReference>
<dbReference type="Proteomes" id="UP000184221">
    <property type="component" value="Unassembled WGS sequence"/>
</dbReference>
<keyword evidence="9 14" id="KW-0472">Membrane</keyword>
<dbReference type="InterPro" id="IPR003593">
    <property type="entry name" value="AAA+_ATPase"/>
</dbReference>
<evidence type="ECO:0000256" key="10">
    <source>
        <dbReference type="ARBA" id="ARBA00023196"/>
    </source>
</evidence>
<accession>A0A1M5TF57</accession>
<evidence type="ECO:0000259" key="15">
    <source>
        <dbReference type="SMART" id="SM00382"/>
    </source>
</evidence>
<dbReference type="SUPFAM" id="SSF47917">
    <property type="entry name" value="C-terminal domain of alpha and beta subunits of F1 ATP synthase"/>
    <property type="match status" value="1"/>
</dbReference>
<dbReference type="Pfam" id="PF22919">
    <property type="entry name" value="ATP-synt_VA_C"/>
    <property type="match status" value="1"/>
</dbReference>
<dbReference type="CDD" id="cd01133">
    <property type="entry name" value="F1-ATPase_beta_CD"/>
    <property type="match status" value="1"/>
</dbReference>
<dbReference type="AlphaFoldDB" id="A0A1M5TF57"/>
<comment type="subcellular location">
    <subcellularLocation>
        <location evidence="14">Cell membrane</location>
        <topology evidence="14">Peripheral membrane protein</topology>
    </subcellularLocation>
    <subcellularLocation>
        <location evidence="1">Membrane</location>
    </subcellularLocation>
</comment>
<evidence type="ECO:0000256" key="11">
    <source>
        <dbReference type="ARBA" id="ARBA00023310"/>
    </source>
</evidence>
<keyword evidence="17" id="KW-1185">Reference proteome</keyword>
<dbReference type="InterPro" id="IPR004100">
    <property type="entry name" value="ATPase_F1/V1/A1_a/bsu_N"/>
</dbReference>
<keyword evidence="10 14" id="KW-0139">CF(1)</keyword>